<protein>
    <submittedName>
        <fullName evidence="2">Arginase</fullName>
    </submittedName>
</protein>
<evidence type="ECO:0000256" key="1">
    <source>
        <dbReference type="PROSITE-ProRule" id="PRU00742"/>
    </source>
</evidence>
<dbReference type="GO" id="GO:0046872">
    <property type="term" value="F:metal ion binding"/>
    <property type="evidence" value="ECO:0007669"/>
    <property type="project" value="InterPro"/>
</dbReference>
<dbReference type="Proteomes" id="UP000602050">
    <property type="component" value="Unassembled WGS sequence"/>
</dbReference>
<comment type="caution">
    <text evidence="2">The sequence shown here is derived from an EMBL/GenBank/DDBJ whole genome shotgun (WGS) entry which is preliminary data.</text>
</comment>
<comment type="similarity">
    <text evidence="1">Belongs to the arginase family.</text>
</comment>
<evidence type="ECO:0000313" key="2">
    <source>
        <dbReference type="EMBL" id="GFZ83473.1"/>
    </source>
</evidence>
<organism evidence="2 3">
    <name type="scientific">Compostibacillus humi</name>
    <dbReference type="NCBI Taxonomy" id="1245525"/>
    <lineage>
        <taxon>Bacteria</taxon>
        <taxon>Bacillati</taxon>
        <taxon>Bacillota</taxon>
        <taxon>Bacilli</taxon>
        <taxon>Bacillales</taxon>
        <taxon>Bacillaceae</taxon>
        <taxon>Compostibacillus</taxon>
    </lineage>
</organism>
<dbReference type="InterPro" id="IPR006035">
    <property type="entry name" value="Ureohydrolase"/>
</dbReference>
<dbReference type="InterPro" id="IPR023696">
    <property type="entry name" value="Ureohydrolase_dom_sf"/>
</dbReference>
<reference evidence="2" key="2">
    <citation type="submission" date="2020-09" db="EMBL/GenBank/DDBJ databases">
        <authorList>
            <person name="Sun Q."/>
            <person name="Zhou Y."/>
        </authorList>
    </citation>
    <scope>NUCLEOTIDE SEQUENCE</scope>
    <source>
        <strain evidence="2">CGMCC 1.12360</strain>
    </source>
</reference>
<dbReference type="GO" id="GO:0008783">
    <property type="term" value="F:agmatinase activity"/>
    <property type="evidence" value="ECO:0007669"/>
    <property type="project" value="TreeGrafter"/>
</dbReference>
<name>A0A8J2XFK7_9BACI</name>
<dbReference type="PANTHER" id="PTHR11358:SF41">
    <property type="entry name" value="ARGINASE"/>
    <property type="match status" value="1"/>
</dbReference>
<keyword evidence="3" id="KW-1185">Reference proteome</keyword>
<dbReference type="PANTHER" id="PTHR11358">
    <property type="entry name" value="ARGINASE/AGMATINASE"/>
    <property type="match status" value="1"/>
</dbReference>
<dbReference type="EMBL" id="BMEV01000053">
    <property type="protein sequence ID" value="GFZ83473.1"/>
    <property type="molecule type" value="Genomic_DNA"/>
</dbReference>
<dbReference type="AlphaFoldDB" id="A0A8J2XFK7"/>
<dbReference type="RefSeq" id="WP_188392756.1">
    <property type="nucleotide sequence ID" value="NZ_BMEV01000053.1"/>
</dbReference>
<dbReference type="GO" id="GO:0033389">
    <property type="term" value="P:putrescine biosynthetic process from arginine, via agmatine"/>
    <property type="evidence" value="ECO:0007669"/>
    <property type="project" value="TreeGrafter"/>
</dbReference>
<proteinExistence type="inferred from homology"/>
<reference evidence="2" key="1">
    <citation type="journal article" date="2014" name="Int. J. Syst. Evol. Microbiol.">
        <title>Complete genome sequence of Corynebacterium casei LMG S-19264T (=DSM 44701T), isolated from a smear-ripened cheese.</title>
        <authorList>
            <consortium name="US DOE Joint Genome Institute (JGI-PGF)"/>
            <person name="Walter F."/>
            <person name="Albersmeier A."/>
            <person name="Kalinowski J."/>
            <person name="Ruckert C."/>
        </authorList>
    </citation>
    <scope>NUCLEOTIDE SEQUENCE</scope>
    <source>
        <strain evidence="2">CGMCC 1.12360</strain>
    </source>
</reference>
<gene>
    <name evidence="2" type="ORF">GCM10010978_25040</name>
</gene>
<sequence>MDDRISILNFDHVYQNQSFYVREKYDWIDLSDIPNTNLFCEQDALKRIAARLKERPPSFLRFIGSGNYHYITYLFLSRIQKPFSLVLIDHHTDTLPSPSDALISCGSWVLQSLQHLPMLKRVLIIGADTDGYKHIPPSIAKKVKIMTKYEPLTAQTDITGHIDTDSVYISIDKDVLSKKEAITSWDQGTLTLKALANILKAIFQSKKVEGVDVCGEYPMNPSNEYTKLGKQAALKNNRANQFILDKVKLYFYSHNKKLTPALFQKANDLSQQI</sequence>
<dbReference type="SUPFAM" id="SSF52768">
    <property type="entry name" value="Arginase/deacetylase"/>
    <property type="match status" value="1"/>
</dbReference>
<dbReference type="PROSITE" id="PS51409">
    <property type="entry name" value="ARGINASE_2"/>
    <property type="match status" value="1"/>
</dbReference>
<evidence type="ECO:0000313" key="3">
    <source>
        <dbReference type="Proteomes" id="UP000602050"/>
    </source>
</evidence>
<dbReference type="Gene3D" id="3.40.800.10">
    <property type="entry name" value="Ureohydrolase domain"/>
    <property type="match status" value="1"/>
</dbReference>
<dbReference type="Pfam" id="PF00491">
    <property type="entry name" value="Arginase"/>
    <property type="match status" value="1"/>
</dbReference>
<accession>A0A8J2XFK7</accession>